<proteinExistence type="predicted"/>
<reference evidence="4 5" key="1">
    <citation type="submission" date="2016-01" db="EMBL/GenBank/DDBJ databases">
        <authorList>
            <person name="Oliw E.H."/>
        </authorList>
    </citation>
    <scope>NUCLEOTIDE SEQUENCE [LARGE SCALE GENOMIC DNA]</scope>
    <source>
        <strain evidence="4 5">DY10</strain>
    </source>
</reference>
<evidence type="ECO:0000313" key="5">
    <source>
        <dbReference type="Proteomes" id="UP000187941"/>
    </source>
</evidence>
<keyword evidence="5" id="KW-1185">Reference proteome</keyword>
<evidence type="ECO:0000259" key="3">
    <source>
        <dbReference type="Pfam" id="PF00534"/>
    </source>
</evidence>
<keyword evidence="2 4" id="KW-0808">Transferase</keyword>
<dbReference type="STRING" id="1178516.AWR27_21645"/>
<dbReference type="PANTHER" id="PTHR12526:SF629">
    <property type="entry name" value="TEICHURONIC ACID BIOSYNTHESIS GLYCOSYLTRANSFERASE TUAH-RELATED"/>
    <property type="match status" value="1"/>
</dbReference>
<feature type="domain" description="Glycosyl transferase family 1" evidence="3">
    <location>
        <begin position="177"/>
        <end position="347"/>
    </location>
</feature>
<dbReference type="Gene3D" id="3.40.50.2000">
    <property type="entry name" value="Glycogen Phosphorylase B"/>
    <property type="match status" value="2"/>
</dbReference>
<protein>
    <submittedName>
        <fullName evidence="4">Glycosyl transferase family 1</fullName>
    </submittedName>
</protein>
<organism evidence="4 5">
    <name type="scientific">Spirosoma montaniterrae</name>
    <dbReference type="NCBI Taxonomy" id="1178516"/>
    <lineage>
        <taxon>Bacteria</taxon>
        <taxon>Pseudomonadati</taxon>
        <taxon>Bacteroidota</taxon>
        <taxon>Cytophagia</taxon>
        <taxon>Cytophagales</taxon>
        <taxon>Cytophagaceae</taxon>
        <taxon>Spirosoma</taxon>
    </lineage>
</organism>
<name>A0A1P9X255_9BACT</name>
<dbReference type="KEGG" id="smon:AWR27_21645"/>
<dbReference type="SUPFAM" id="SSF53756">
    <property type="entry name" value="UDP-Glycosyltransferase/glycogen phosphorylase"/>
    <property type="match status" value="1"/>
</dbReference>
<evidence type="ECO:0000256" key="1">
    <source>
        <dbReference type="ARBA" id="ARBA00022676"/>
    </source>
</evidence>
<dbReference type="AlphaFoldDB" id="A0A1P9X255"/>
<dbReference type="PANTHER" id="PTHR12526">
    <property type="entry name" value="GLYCOSYLTRANSFERASE"/>
    <property type="match status" value="1"/>
</dbReference>
<dbReference type="EMBL" id="CP014263">
    <property type="protein sequence ID" value="AQG81678.1"/>
    <property type="molecule type" value="Genomic_DNA"/>
</dbReference>
<dbReference type="InterPro" id="IPR001296">
    <property type="entry name" value="Glyco_trans_1"/>
</dbReference>
<keyword evidence="1" id="KW-0328">Glycosyltransferase</keyword>
<dbReference type="GO" id="GO:0016757">
    <property type="term" value="F:glycosyltransferase activity"/>
    <property type="evidence" value="ECO:0007669"/>
    <property type="project" value="UniProtKB-KW"/>
</dbReference>
<dbReference type="Pfam" id="PF00534">
    <property type="entry name" value="Glycos_transf_1"/>
    <property type="match status" value="1"/>
</dbReference>
<dbReference type="Proteomes" id="UP000187941">
    <property type="component" value="Chromosome"/>
</dbReference>
<dbReference type="RefSeq" id="WP_077133145.1">
    <property type="nucleotide sequence ID" value="NZ_CP014263.1"/>
</dbReference>
<sequence length="371" mass="42940">MIRILHVSTAHPASDPRIAYRVLPTLAPHYELIALLPNGSAGEWTGIRYVSLFWFRRVWQRVLVNYPLVLWHTLRLRPALFHIYDPELLPLARFVQLLLQIPVIYEVHENLYKKLDAKASNQTRLATWAFCRADRMAQRHFYLIFTEHGYTDTYRHLNRPSVVIHNYPTLPFFEPFRTNYATDPQAPVFFYIGWISLERAFDTLLLALASLKANYPNFRVHLFGDCAIPNHVLTRLPGFAKVCDNLIFYGYTNQQTAFRYAAGATAGLALLNPVGDYPESYTTKLFEYMALGLPVVTSDFPLYREVVERHGCGFCVSPNDPVAIADALLYFIQNEQVARDMGQRGRQAVETMYNWETESKQFLSFYRQVLP</sequence>
<accession>A0A1P9X255</accession>
<gene>
    <name evidence="4" type="ORF">AWR27_21645</name>
</gene>
<evidence type="ECO:0000256" key="2">
    <source>
        <dbReference type="ARBA" id="ARBA00022679"/>
    </source>
</evidence>
<dbReference type="OrthoDB" id="1450439at2"/>
<evidence type="ECO:0000313" key="4">
    <source>
        <dbReference type="EMBL" id="AQG81678.1"/>
    </source>
</evidence>